<evidence type="ECO:0000313" key="3">
    <source>
        <dbReference type="Proteomes" id="UP000006163"/>
    </source>
</evidence>
<sequence length="275" mass="31916">MKYNIIVGIFVFLFLTACNPDFNTNQKDANHHSNKKRLKSNKKGLTPKTEITQNQEVTPNQEVNPNQRAKNKLLDDLRNLIEKANTDRKKYEKKSVEEPSNQYGMGVFKTLFWIDSPKESAADNTARSKNYRKLTYCALNDIDINKLKEISEIIILSKQHGGLLNAIRDFGSILDEMIFCLYPKKDTLDKLEISDLEKLKNSFEKLLSIKTIFSEDINQILLDYQNNENLIKTDTTKLKSHVTTLLNQILEKIKEARELRSEILFLLIKNLEDIY</sequence>
<organism evidence="2 3">
    <name type="scientific">Borreliella valaisiana VS116</name>
    <dbReference type="NCBI Taxonomy" id="445987"/>
    <lineage>
        <taxon>Bacteria</taxon>
        <taxon>Pseudomonadati</taxon>
        <taxon>Spirochaetota</taxon>
        <taxon>Spirochaetia</taxon>
        <taxon>Spirochaetales</taxon>
        <taxon>Borreliaceae</taxon>
        <taxon>Borreliella</taxon>
    </lineage>
</organism>
<feature type="region of interest" description="Disordered" evidence="1">
    <location>
        <begin position="25"/>
        <end position="45"/>
    </location>
</feature>
<dbReference type="NCBIfam" id="NF033729">
    <property type="entry name" value="borfam54_2"/>
    <property type="match status" value="1"/>
</dbReference>
<dbReference type="EMBL" id="CP001440">
    <property type="protein sequence ID" value="ACN53022.1"/>
    <property type="molecule type" value="Genomic_DNA"/>
</dbReference>
<dbReference type="AlphaFoldDB" id="C0R936"/>
<dbReference type="Pfam" id="PF05714">
    <property type="entry name" value="PFam54_60"/>
    <property type="match status" value="1"/>
</dbReference>
<protein>
    <submittedName>
        <fullName evidence="2">Borrelia virulent strain associated lipoprotein</fullName>
    </submittedName>
</protein>
<dbReference type="Proteomes" id="UP000006163">
    <property type="component" value="Plasmid VS116_lp28-3"/>
</dbReference>
<dbReference type="OrthoDB" id="352900at2"/>
<evidence type="ECO:0000256" key="1">
    <source>
        <dbReference type="SAM" id="MobiDB-lite"/>
    </source>
</evidence>
<accession>C0R936</accession>
<dbReference type="HOGENOM" id="CLU_092315_0_0_12"/>
<reference evidence="2 3" key="1">
    <citation type="journal article" date="2012" name="J. Bacteriol.">
        <title>Whole-Genome Sequences of Borrelia bissettii, Borrelia valaisiana, and Borrelia spielmanii.</title>
        <authorList>
            <person name="Schutzer S.E."/>
            <person name="Fraser-Liggett C.M."/>
            <person name="Qiu W.G."/>
            <person name="Kraiczy P."/>
            <person name="Mongodin E.F."/>
            <person name="Dunn J.J."/>
            <person name="Luft B.J."/>
            <person name="Casjens S.R."/>
        </authorList>
    </citation>
    <scope>NUCLEOTIDE SEQUENCE [LARGE SCALE GENOMIC DNA]</scope>
    <source>
        <strain evidence="2 3">VS116</strain>
        <plasmid evidence="2">VS116_lp28-3</plasmid>
    </source>
</reference>
<name>C0R936_BORVA</name>
<keyword evidence="2" id="KW-0449">Lipoprotein</keyword>
<gene>
    <name evidence="2" type="ORF">BVAVS116_H0121</name>
</gene>
<keyword evidence="3" id="KW-1185">Reference proteome</keyword>
<feature type="compositionally biased region" description="Basic residues" evidence="1">
    <location>
        <begin position="32"/>
        <end position="42"/>
    </location>
</feature>
<dbReference type="Gene3D" id="1.10.3160.10">
    <property type="entry name" value="Bbcrasp-1"/>
    <property type="match status" value="1"/>
</dbReference>
<evidence type="ECO:0000313" key="2">
    <source>
        <dbReference type="EMBL" id="ACN53022.1"/>
    </source>
</evidence>
<geneLocation type="plasmid" evidence="2 3">
    <name>VS116_lp28-3</name>
</geneLocation>
<dbReference type="GeneID" id="63641908"/>
<dbReference type="InterPro" id="IPR008421">
    <property type="entry name" value="Borrelia_lipoprotein_PFam54/60"/>
</dbReference>
<dbReference type="RefSeq" id="WP_015899333.1">
    <property type="nucleotide sequence ID" value="NC_012185.1"/>
</dbReference>
<proteinExistence type="predicted"/>
<keyword evidence="2" id="KW-0614">Plasmid</keyword>
<dbReference type="PROSITE" id="PS51257">
    <property type="entry name" value="PROKAR_LIPOPROTEIN"/>
    <property type="match status" value="1"/>
</dbReference>